<dbReference type="PROSITE" id="PS00137">
    <property type="entry name" value="SUBTILASE_HIS"/>
    <property type="match status" value="1"/>
</dbReference>
<dbReference type="SUPFAM" id="SSF89260">
    <property type="entry name" value="Collagen-binding domain"/>
    <property type="match status" value="2"/>
</dbReference>
<dbReference type="GO" id="GO:0006508">
    <property type="term" value="P:proteolysis"/>
    <property type="evidence" value="ECO:0007669"/>
    <property type="project" value="UniProtKB-KW"/>
</dbReference>
<feature type="active site" description="Charge relay system" evidence="5">
    <location>
        <position position="401"/>
    </location>
</feature>
<sequence>MMKTWVRVYTDKGKTIKRAAIPAIGKRWLLLLFVMQFVLVAVLSPSISAAPSSQDGKLNSELIQESQPAMVMEQEETDTALKEEESIAVPPEVEVETPESVDGTWFLKWRDPELDPAAMPDNTILVKHMSETGVNLVRPKPETDLEAWLIALRGNPDIEYVQANGKVQLLSSVTPDDPLFDKQSYLNQIGIKKAWESGTSQTKLTIAVVDTGADLTHPDLKDNLVKGTNLVSPGKQPQDDNGHGTRVAGVLAAVGNNGAGISGMLWRAKIMPIKALDEDGYGDEDRLGEAILYAVKNGAKIVVLSVGLYRESPYMHDIVKYAESNGVLLVAATGNDGLLLKSKVSVKYPAAYPTVLAVGGATAGGKTEPRSNSGPEVDIVAPWTVYTTALGGGYAQEQGTSMSTPQVAGVAALVWAKYPDMKPYQIRELLKQTAKNIGPKGWDPQTGYGLLQADAALTVPYKVDFREPNDTRGTAFPFSIASQLAGQLTTGKDKDYFKMDIPYDGTLTIQFQGMTNSGQAMPPVKIAYYSASQKLDEKLVKMGTTSVDLKVKQGQGHLEIKFDSEQQKETIPYLLTSSFTIAPDDFEDNDSIIKSFTLSPRNQKLTGTFHQTGDRDWFSITFAQAGTLKLKMETDTVRIDPAMAFGRAGDAMLEIDENSDGEPEESPQINVTPGKYYIRINNAAASNASPVVGIYTLSIEFLSVYEDPNEPNNKPYEATSVRPDTTYVGVIDPVNDQDWFQMRLTGESVVTIRLGDIPVNRTMGMEVFDKTQKSLFSSRSVSGSTSITTNRKLAAGTYFIKLSANAAFNHQYYRFSVQIDKLVAGFRDIDGHWAKDAIVALARDGMINGTGGYRFEPNRPITRAEAVALLVKAFPTGKSDTAGNMAFKDLKSSHWAYNSIREAVNSGWVKGYSNGTFAPDRSITRAEMASMLGMAMGLKTYQVATNPFNDVKANHWAAPMISALKQSGWIDGYADRTFKPNGQAVRAEFAAILYRALR</sequence>
<dbReference type="InterPro" id="IPR000209">
    <property type="entry name" value="Peptidase_S8/S53_dom"/>
</dbReference>
<feature type="domain" description="SLH" evidence="6">
    <location>
        <begin position="883"/>
        <end position="946"/>
    </location>
</feature>
<evidence type="ECO:0000259" key="6">
    <source>
        <dbReference type="PROSITE" id="PS51272"/>
    </source>
</evidence>
<evidence type="ECO:0000256" key="2">
    <source>
        <dbReference type="ARBA" id="ARBA00022670"/>
    </source>
</evidence>
<proteinExistence type="inferred from homology"/>
<name>A0A934J569_9BACL</name>
<dbReference type="SUPFAM" id="SSF52743">
    <property type="entry name" value="Subtilisin-like"/>
    <property type="match status" value="1"/>
</dbReference>
<dbReference type="InterPro" id="IPR051048">
    <property type="entry name" value="Peptidase_S8/S53_subtilisin"/>
</dbReference>
<keyword evidence="8" id="KW-1185">Reference proteome</keyword>
<feature type="domain" description="SLH" evidence="6">
    <location>
        <begin position="821"/>
        <end position="882"/>
    </location>
</feature>
<reference evidence="7" key="1">
    <citation type="submission" date="2020-12" db="EMBL/GenBank/DDBJ databases">
        <authorList>
            <person name="Huq M.A."/>
        </authorList>
    </citation>
    <scope>NUCLEOTIDE SEQUENCE</scope>
    <source>
        <strain evidence="7">MAHUQ-46</strain>
    </source>
</reference>
<dbReference type="GO" id="GO:0004252">
    <property type="term" value="F:serine-type endopeptidase activity"/>
    <property type="evidence" value="ECO:0007669"/>
    <property type="project" value="UniProtKB-UniRule"/>
</dbReference>
<feature type="domain" description="SLH" evidence="6">
    <location>
        <begin position="947"/>
        <end position="998"/>
    </location>
</feature>
<dbReference type="Gene3D" id="2.60.120.380">
    <property type="match status" value="3"/>
</dbReference>
<accession>A0A934J569</accession>
<evidence type="ECO:0000256" key="3">
    <source>
        <dbReference type="ARBA" id="ARBA00022801"/>
    </source>
</evidence>
<dbReference type="AlphaFoldDB" id="A0A934J569"/>
<dbReference type="PRINTS" id="PR00723">
    <property type="entry name" value="SUBTILISIN"/>
</dbReference>
<keyword evidence="3 5" id="KW-0378">Hydrolase</keyword>
<evidence type="ECO:0000256" key="5">
    <source>
        <dbReference type="PROSITE-ProRule" id="PRU01240"/>
    </source>
</evidence>
<evidence type="ECO:0000313" key="7">
    <source>
        <dbReference type="EMBL" id="MBJ6361894.1"/>
    </source>
</evidence>
<organism evidence="7 8">
    <name type="scientific">Paenibacillus roseus</name>
    <dbReference type="NCBI Taxonomy" id="2798579"/>
    <lineage>
        <taxon>Bacteria</taxon>
        <taxon>Bacillati</taxon>
        <taxon>Bacillota</taxon>
        <taxon>Bacilli</taxon>
        <taxon>Bacillales</taxon>
        <taxon>Paenibacillaceae</taxon>
        <taxon>Paenibacillus</taxon>
    </lineage>
</organism>
<dbReference type="PANTHER" id="PTHR43399">
    <property type="entry name" value="SUBTILISIN-RELATED"/>
    <property type="match status" value="1"/>
</dbReference>
<dbReference type="PROSITE" id="PS51272">
    <property type="entry name" value="SLH"/>
    <property type="match status" value="3"/>
</dbReference>
<keyword evidence="4 5" id="KW-0720">Serine protease</keyword>
<comment type="similarity">
    <text evidence="1 5">Belongs to the peptidase S8 family.</text>
</comment>
<dbReference type="PROSITE" id="PS00138">
    <property type="entry name" value="SUBTILASE_SER"/>
    <property type="match status" value="1"/>
</dbReference>
<dbReference type="Proteomes" id="UP000640274">
    <property type="component" value="Unassembled WGS sequence"/>
</dbReference>
<dbReference type="RefSeq" id="WP_199019446.1">
    <property type="nucleotide sequence ID" value="NZ_JAELUP010000061.1"/>
</dbReference>
<dbReference type="Pfam" id="PF00082">
    <property type="entry name" value="Peptidase_S8"/>
    <property type="match status" value="1"/>
</dbReference>
<dbReference type="PANTHER" id="PTHR43399:SF4">
    <property type="entry name" value="CELL WALL-ASSOCIATED PROTEASE"/>
    <property type="match status" value="1"/>
</dbReference>
<dbReference type="InterPro" id="IPR001119">
    <property type="entry name" value="SLH_dom"/>
</dbReference>
<comment type="caution">
    <text evidence="7">The sequence shown here is derived from an EMBL/GenBank/DDBJ whole genome shotgun (WGS) entry which is preliminary data.</text>
</comment>
<dbReference type="InterPro" id="IPR036852">
    <property type="entry name" value="Peptidase_S8/S53_dom_sf"/>
</dbReference>
<feature type="active site" description="Charge relay system" evidence="5">
    <location>
        <position position="243"/>
    </location>
</feature>
<gene>
    <name evidence="7" type="ORF">JFN88_11530</name>
</gene>
<feature type="active site" description="Charge relay system" evidence="5">
    <location>
        <position position="210"/>
    </location>
</feature>
<dbReference type="Gene3D" id="3.40.50.200">
    <property type="entry name" value="Peptidase S8/S53 domain"/>
    <property type="match status" value="1"/>
</dbReference>
<dbReference type="PROSITE" id="PS51892">
    <property type="entry name" value="SUBTILASE"/>
    <property type="match status" value="1"/>
</dbReference>
<dbReference type="InterPro" id="IPR022398">
    <property type="entry name" value="Peptidase_S8_His-AS"/>
</dbReference>
<dbReference type="EMBL" id="JAELUP010000061">
    <property type="protein sequence ID" value="MBJ6361894.1"/>
    <property type="molecule type" value="Genomic_DNA"/>
</dbReference>
<dbReference type="Pfam" id="PF00395">
    <property type="entry name" value="SLH"/>
    <property type="match status" value="3"/>
</dbReference>
<evidence type="ECO:0000313" key="8">
    <source>
        <dbReference type="Proteomes" id="UP000640274"/>
    </source>
</evidence>
<dbReference type="InterPro" id="IPR023828">
    <property type="entry name" value="Peptidase_S8_Ser-AS"/>
</dbReference>
<evidence type="ECO:0000256" key="1">
    <source>
        <dbReference type="ARBA" id="ARBA00011073"/>
    </source>
</evidence>
<protein>
    <submittedName>
        <fullName evidence="7">S8 family serine peptidase</fullName>
    </submittedName>
</protein>
<keyword evidence="2 5" id="KW-0645">Protease</keyword>
<evidence type="ECO:0000256" key="4">
    <source>
        <dbReference type="ARBA" id="ARBA00022825"/>
    </source>
</evidence>
<dbReference type="InterPro" id="IPR015500">
    <property type="entry name" value="Peptidase_S8_subtilisin-rel"/>
</dbReference>